<feature type="domain" description="K Homology" evidence="3">
    <location>
        <begin position="627"/>
        <end position="743"/>
    </location>
</feature>
<keyword evidence="1" id="KW-0694">RNA-binding</keyword>
<feature type="compositionally biased region" description="Low complexity" evidence="2">
    <location>
        <begin position="292"/>
        <end position="301"/>
    </location>
</feature>
<reference evidence="4" key="1">
    <citation type="submission" date="2014-11" db="EMBL/GenBank/DDBJ databases">
        <authorList>
            <person name="Otto D Thomas"/>
            <person name="Naeem Raeece"/>
        </authorList>
    </citation>
    <scope>NUCLEOTIDE SEQUENCE</scope>
</reference>
<dbReference type="EMBL" id="CDMZ01001125">
    <property type="protein sequence ID" value="CEM27673.1"/>
    <property type="molecule type" value="Genomic_DNA"/>
</dbReference>
<dbReference type="SMART" id="SM00322">
    <property type="entry name" value="KH"/>
    <property type="match status" value="2"/>
</dbReference>
<feature type="domain" description="K Homology" evidence="3">
    <location>
        <begin position="548"/>
        <end position="618"/>
    </location>
</feature>
<dbReference type="CDD" id="cd00105">
    <property type="entry name" value="KH-I"/>
    <property type="match status" value="1"/>
</dbReference>
<feature type="compositionally biased region" description="Pro residues" evidence="2">
    <location>
        <begin position="401"/>
        <end position="413"/>
    </location>
</feature>
<feature type="region of interest" description="Disordered" evidence="2">
    <location>
        <begin position="147"/>
        <end position="301"/>
    </location>
</feature>
<feature type="compositionally biased region" description="Low complexity" evidence="2">
    <location>
        <begin position="414"/>
        <end position="437"/>
    </location>
</feature>
<evidence type="ECO:0000256" key="2">
    <source>
        <dbReference type="SAM" id="MobiDB-lite"/>
    </source>
</evidence>
<evidence type="ECO:0000259" key="3">
    <source>
        <dbReference type="SMART" id="SM00322"/>
    </source>
</evidence>
<evidence type="ECO:0000313" key="4">
    <source>
        <dbReference type="EMBL" id="CEM27673.1"/>
    </source>
</evidence>
<feature type="compositionally biased region" description="Basic and acidic residues" evidence="2">
    <location>
        <begin position="279"/>
        <end position="288"/>
    </location>
</feature>
<dbReference type="InterPro" id="IPR004088">
    <property type="entry name" value="KH_dom_type_1"/>
</dbReference>
<dbReference type="VEuPathDB" id="CryptoDB:Cvel_21489"/>
<dbReference type="GO" id="GO:0003723">
    <property type="term" value="F:RNA binding"/>
    <property type="evidence" value="ECO:0007669"/>
    <property type="project" value="UniProtKB-UniRule"/>
</dbReference>
<dbReference type="SUPFAM" id="SSF54791">
    <property type="entry name" value="Eukaryotic type KH-domain (KH-domain type I)"/>
    <property type="match status" value="2"/>
</dbReference>
<dbReference type="AlphaFoldDB" id="A0A0G4GER8"/>
<dbReference type="Gene3D" id="3.30.1370.10">
    <property type="entry name" value="K Homology domain, type 1"/>
    <property type="match status" value="2"/>
</dbReference>
<dbReference type="Pfam" id="PF00013">
    <property type="entry name" value="KH_1"/>
    <property type="match status" value="2"/>
</dbReference>
<dbReference type="InterPro" id="IPR004087">
    <property type="entry name" value="KH_dom"/>
</dbReference>
<feature type="compositionally biased region" description="Basic and acidic residues" evidence="2">
    <location>
        <begin position="147"/>
        <end position="166"/>
    </location>
</feature>
<proteinExistence type="predicted"/>
<feature type="region of interest" description="Disordered" evidence="2">
    <location>
        <begin position="313"/>
        <end position="363"/>
    </location>
</feature>
<feature type="compositionally biased region" description="Polar residues" evidence="2">
    <location>
        <begin position="326"/>
        <end position="342"/>
    </location>
</feature>
<organism evidence="4">
    <name type="scientific">Chromera velia CCMP2878</name>
    <dbReference type="NCBI Taxonomy" id="1169474"/>
    <lineage>
        <taxon>Eukaryota</taxon>
        <taxon>Sar</taxon>
        <taxon>Alveolata</taxon>
        <taxon>Colpodellida</taxon>
        <taxon>Chromeraceae</taxon>
        <taxon>Chromera</taxon>
    </lineage>
</organism>
<feature type="compositionally biased region" description="Pro residues" evidence="2">
    <location>
        <begin position="470"/>
        <end position="482"/>
    </location>
</feature>
<accession>A0A0G4GER8</accession>
<gene>
    <name evidence="4" type="ORF">Cvel_21489</name>
</gene>
<sequence>MRGPVSTVSVSLLCREVEVLQSVLPLISGNLIRIETVVDRDGLGFSPGQKCSEVVLEGSAEGLIRALCSFPRAGAPLCLLLDSASIQTSFFVDQTRHFSDEISVSSNIVDREKMANTALALHPVDLVGSEERVVAALHAISPVLWEGGKHGEETHQEVGGGEKERGALSIQPMPSSAPPREGTAMNYPPPGYYATAGRDGGTGSVHAQRHTTNPQSNGRWVDHPMQTSCPPFSDNPPPYEAVQMTPDYPSAPPHTHTQAQRETESNAANMIRAFPPSVAERERERASERTMSGSGSRSRSLLGLSGEAVVNAAATGPLPFPPPPQSTYSNASPSDNRTNPVPLTSAGGTHPSPTPFPETGPPGCLDYLNRQCSIQGGKAQEEQSITSLSRHCDIPSASLPAPTPTPTNPPAPPHSNSHTPHASSNFQQQEAPQTQTQRLPFSDHHHYEQPFPPARTMPPQARHSRVQISAPPPLPGPLPSPPTNAMGAAGGDRPHFPSLQPYTASLRNQQHLEAGRAVIQMPPPTVHLQDGNRNGNYPPGGMMNTGETEYQQILWISSHFVPRLVGTNGACLAEFEQRSGATMKYGRVSDGTGMKELTIIGTLGKVEKCVELVKNKLKSWIAREASGPARRDIWIPNTVISSVIGKGGWKVAEFQLLSGASISIEPVSVSGHVPIASACFSMGMPEELVHKFAGDLHVLMSTNRSTALNRSPTAFPVFCRRLKVVGTSENVQRCGDLISEFVWHTARLSAFRISGEDVTWSGGEMA</sequence>
<dbReference type="PROSITE" id="PS50084">
    <property type="entry name" value="KH_TYPE_1"/>
    <property type="match status" value="2"/>
</dbReference>
<feature type="region of interest" description="Disordered" evidence="2">
    <location>
        <begin position="375"/>
        <end position="500"/>
    </location>
</feature>
<dbReference type="PhylomeDB" id="A0A0G4GER8"/>
<protein>
    <recommendedName>
        <fullName evidence="3">K Homology domain-containing protein</fullName>
    </recommendedName>
</protein>
<dbReference type="InterPro" id="IPR036612">
    <property type="entry name" value="KH_dom_type_1_sf"/>
</dbReference>
<evidence type="ECO:0000256" key="1">
    <source>
        <dbReference type="PROSITE-ProRule" id="PRU00117"/>
    </source>
</evidence>
<name>A0A0G4GER8_9ALVE</name>